<protein>
    <submittedName>
        <fullName evidence="1">Uncharacterized protein</fullName>
    </submittedName>
</protein>
<dbReference type="Proteomes" id="UP000636709">
    <property type="component" value="Unassembled WGS sequence"/>
</dbReference>
<sequence length="254" mass="26835">MGNCLVIQDRKEIKIMSVEGSEFLDMPEPLPGVLPVKTPAAVVDPGAVRVKLVISKQELRKMLDKEGMSLDDMVSLMRKEASDREQEECCGGWRPALESIPEGTAGSGLAQPARHQAPIPRPSLPARAVAPPLSLCETATLPLTLSRTLALAAGRRRAGAAAEEPPLLSLSLSLSLSLPPDRGGEAPLWLSAACLRLASLALSVEQGRGTGRLGEQQDCSRPAASLVACRSCRVPRPTGRGGEEAPPVVRPLPL</sequence>
<dbReference type="PANTHER" id="PTHR33148:SF46">
    <property type="entry name" value="EMB|CAB85509.1"/>
    <property type="match status" value="1"/>
</dbReference>
<accession>A0A835BRP6</accession>
<dbReference type="AlphaFoldDB" id="A0A835BRP6"/>
<reference evidence="1" key="1">
    <citation type="submission" date="2020-07" db="EMBL/GenBank/DDBJ databases">
        <title>Genome sequence and genetic diversity analysis of an under-domesticated orphan crop, white fonio (Digitaria exilis).</title>
        <authorList>
            <person name="Bennetzen J.L."/>
            <person name="Chen S."/>
            <person name="Ma X."/>
            <person name="Wang X."/>
            <person name="Yssel A.E.J."/>
            <person name="Chaluvadi S.R."/>
            <person name="Johnson M."/>
            <person name="Gangashetty P."/>
            <person name="Hamidou F."/>
            <person name="Sanogo M.D."/>
            <person name="Zwaenepoel A."/>
            <person name="Wallace J."/>
            <person name="Van De Peer Y."/>
            <person name="Van Deynze A."/>
        </authorList>
    </citation>
    <scope>NUCLEOTIDE SEQUENCE</scope>
    <source>
        <tissue evidence="1">Leaves</tissue>
    </source>
</reference>
<dbReference type="OrthoDB" id="1688863at2759"/>
<proteinExistence type="predicted"/>
<keyword evidence="2" id="KW-1185">Reference proteome</keyword>
<organism evidence="1 2">
    <name type="scientific">Digitaria exilis</name>
    <dbReference type="NCBI Taxonomy" id="1010633"/>
    <lineage>
        <taxon>Eukaryota</taxon>
        <taxon>Viridiplantae</taxon>
        <taxon>Streptophyta</taxon>
        <taxon>Embryophyta</taxon>
        <taxon>Tracheophyta</taxon>
        <taxon>Spermatophyta</taxon>
        <taxon>Magnoliopsida</taxon>
        <taxon>Liliopsida</taxon>
        <taxon>Poales</taxon>
        <taxon>Poaceae</taxon>
        <taxon>PACMAD clade</taxon>
        <taxon>Panicoideae</taxon>
        <taxon>Panicodae</taxon>
        <taxon>Paniceae</taxon>
        <taxon>Anthephorinae</taxon>
        <taxon>Digitaria</taxon>
    </lineage>
</organism>
<comment type="caution">
    <text evidence="1">The sequence shown here is derived from an EMBL/GenBank/DDBJ whole genome shotgun (WGS) entry which is preliminary data.</text>
</comment>
<gene>
    <name evidence="1" type="ORF">HU200_030285</name>
</gene>
<dbReference type="EMBL" id="JACEFO010001760">
    <property type="protein sequence ID" value="KAF8707276.1"/>
    <property type="molecule type" value="Genomic_DNA"/>
</dbReference>
<name>A0A835BRP6_9POAL</name>
<dbReference type="PANTHER" id="PTHR33148">
    <property type="entry name" value="PLASTID MOVEMENT IMPAIRED PROTEIN-RELATED"/>
    <property type="match status" value="1"/>
</dbReference>
<evidence type="ECO:0000313" key="2">
    <source>
        <dbReference type="Proteomes" id="UP000636709"/>
    </source>
</evidence>
<evidence type="ECO:0000313" key="1">
    <source>
        <dbReference type="EMBL" id="KAF8707276.1"/>
    </source>
</evidence>